<keyword evidence="1" id="KW-0732">Signal</keyword>
<sequence length="110" mass="12026">MWAITLLLITSFVHFSEPFVCPECDLSACTPKTCDEGEELRPGFCNCCLDCIKILKKGEQCGSFSFLLPALGSTNVCDDNLMCHEGVCKSLEEVLKNIVKIGEAESKNGD</sequence>
<accession>A0A9P0D5X4</accession>
<proteinExistence type="predicted"/>
<name>A0A9P0D5X4_9CUCU</name>
<evidence type="ECO:0000313" key="2">
    <source>
        <dbReference type="EMBL" id="CAH1115213.1"/>
    </source>
</evidence>
<reference evidence="2" key="1">
    <citation type="submission" date="2022-01" db="EMBL/GenBank/DDBJ databases">
        <authorList>
            <person name="King R."/>
        </authorList>
    </citation>
    <scope>NUCLEOTIDE SEQUENCE</scope>
</reference>
<evidence type="ECO:0008006" key="4">
    <source>
        <dbReference type="Google" id="ProtNLM"/>
    </source>
</evidence>
<dbReference type="OrthoDB" id="6728452at2759"/>
<evidence type="ECO:0000313" key="3">
    <source>
        <dbReference type="Proteomes" id="UP001153636"/>
    </source>
</evidence>
<dbReference type="SUPFAM" id="SSF57184">
    <property type="entry name" value="Growth factor receptor domain"/>
    <property type="match status" value="1"/>
</dbReference>
<dbReference type="Proteomes" id="UP001153636">
    <property type="component" value="Chromosome 9"/>
</dbReference>
<dbReference type="InterPro" id="IPR009030">
    <property type="entry name" value="Growth_fac_rcpt_cys_sf"/>
</dbReference>
<evidence type="ECO:0000256" key="1">
    <source>
        <dbReference type="SAM" id="SignalP"/>
    </source>
</evidence>
<feature type="signal peptide" evidence="1">
    <location>
        <begin position="1"/>
        <end position="18"/>
    </location>
</feature>
<feature type="chain" id="PRO_5040167660" description="IGFBP N-terminal domain-containing protein" evidence="1">
    <location>
        <begin position="19"/>
        <end position="110"/>
    </location>
</feature>
<dbReference type="AlphaFoldDB" id="A0A9P0D5X4"/>
<dbReference type="EMBL" id="OV651821">
    <property type="protein sequence ID" value="CAH1115213.1"/>
    <property type="molecule type" value="Genomic_DNA"/>
</dbReference>
<gene>
    <name evidence="2" type="ORF">PSYICH_LOCUS15235</name>
</gene>
<protein>
    <recommendedName>
        <fullName evidence="4">IGFBP N-terminal domain-containing protein</fullName>
    </recommendedName>
</protein>
<keyword evidence="3" id="KW-1185">Reference proteome</keyword>
<organism evidence="2 3">
    <name type="scientific">Psylliodes chrysocephalus</name>
    <dbReference type="NCBI Taxonomy" id="3402493"/>
    <lineage>
        <taxon>Eukaryota</taxon>
        <taxon>Metazoa</taxon>
        <taxon>Ecdysozoa</taxon>
        <taxon>Arthropoda</taxon>
        <taxon>Hexapoda</taxon>
        <taxon>Insecta</taxon>
        <taxon>Pterygota</taxon>
        <taxon>Neoptera</taxon>
        <taxon>Endopterygota</taxon>
        <taxon>Coleoptera</taxon>
        <taxon>Polyphaga</taxon>
        <taxon>Cucujiformia</taxon>
        <taxon>Chrysomeloidea</taxon>
        <taxon>Chrysomelidae</taxon>
        <taxon>Galerucinae</taxon>
        <taxon>Alticini</taxon>
        <taxon>Psylliodes</taxon>
    </lineage>
</organism>